<proteinExistence type="predicted"/>
<evidence type="ECO:0000256" key="1">
    <source>
        <dbReference type="ARBA" id="ARBA00023002"/>
    </source>
</evidence>
<dbReference type="InterPro" id="IPR051267">
    <property type="entry name" value="STEAP_metalloreductase"/>
</dbReference>
<dbReference type="Proteomes" id="UP000561045">
    <property type="component" value="Unassembled WGS sequence"/>
</dbReference>
<protein>
    <recommendedName>
        <fullName evidence="2">Pyrroline-5-carboxylate reductase catalytic N-terminal domain-containing protein</fullName>
    </recommendedName>
</protein>
<evidence type="ECO:0000313" key="4">
    <source>
        <dbReference type="Proteomes" id="UP000561045"/>
    </source>
</evidence>
<keyword evidence="4" id="KW-1185">Reference proteome</keyword>
<dbReference type="Gene3D" id="3.40.50.720">
    <property type="entry name" value="NAD(P)-binding Rossmann-like Domain"/>
    <property type="match status" value="1"/>
</dbReference>
<evidence type="ECO:0000259" key="2">
    <source>
        <dbReference type="Pfam" id="PF03807"/>
    </source>
</evidence>
<name>A0A840BKC2_9RHOO</name>
<accession>A0A840BKC2</accession>
<dbReference type="RefSeq" id="WP_183633298.1">
    <property type="nucleotide sequence ID" value="NZ_BAABLE010000011.1"/>
</dbReference>
<dbReference type="AlphaFoldDB" id="A0A840BKC2"/>
<dbReference type="EMBL" id="JACIET010000001">
    <property type="protein sequence ID" value="MBB4012009.1"/>
    <property type="molecule type" value="Genomic_DNA"/>
</dbReference>
<feature type="domain" description="Pyrroline-5-carboxylate reductase catalytic N-terminal" evidence="2">
    <location>
        <begin position="2"/>
        <end position="94"/>
    </location>
</feature>
<sequence length="211" mass="22423">MKIAFIGYGNVGAPLADHLQRLGHDVTLAAKDPASDNVRKALERNPALKVAEPVAAVSAAEVVFLAAPFQANEAALAAVAPALAGKVLVDCTNPVGPGLRHGLGSERSGSEMIQAQVPGAHVVKAFTIYGFENFENNAYPAYNVKPMMMYCGADAGAKRIVGDLIAALGWDPLDVGGLEQALHLEHMTLLWVRMVRVEGHSPNMVWAHLKR</sequence>
<dbReference type="Pfam" id="PF03807">
    <property type="entry name" value="F420_oxidored"/>
    <property type="match status" value="1"/>
</dbReference>
<dbReference type="InterPro" id="IPR028939">
    <property type="entry name" value="P5C_Rdtase_cat_N"/>
</dbReference>
<dbReference type="SUPFAM" id="SSF51735">
    <property type="entry name" value="NAD(P)-binding Rossmann-fold domains"/>
    <property type="match status" value="1"/>
</dbReference>
<comment type="caution">
    <text evidence="3">The sequence shown here is derived from an EMBL/GenBank/DDBJ whole genome shotgun (WGS) entry which is preliminary data.</text>
</comment>
<organism evidence="3 4">
    <name type="scientific">Niveibacterium umoris</name>
    <dbReference type="NCBI Taxonomy" id="1193620"/>
    <lineage>
        <taxon>Bacteria</taxon>
        <taxon>Pseudomonadati</taxon>
        <taxon>Pseudomonadota</taxon>
        <taxon>Betaproteobacteria</taxon>
        <taxon>Rhodocyclales</taxon>
        <taxon>Rhodocyclaceae</taxon>
        <taxon>Niveibacterium</taxon>
    </lineage>
</organism>
<reference evidence="3 4" key="1">
    <citation type="submission" date="2020-08" db="EMBL/GenBank/DDBJ databases">
        <title>Genomic Encyclopedia of Type Strains, Phase IV (KMG-IV): sequencing the most valuable type-strain genomes for metagenomic binning, comparative biology and taxonomic classification.</title>
        <authorList>
            <person name="Goeker M."/>
        </authorList>
    </citation>
    <scope>NUCLEOTIDE SEQUENCE [LARGE SCALE GENOMIC DNA]</scope>
    <source>
        <strain evidence="3 4">DSM 106739</strain>
    </source>
</reference>
<dbReference type="InterPro" id="IPR036291">
    <property type="entry name" value="NAD(P)-bd_dom_sf"/>
</dbReference>
<dbReference type="PANTHER" id="PTHR14239">
    <property type="entry name" value="DUDULIN-RELATED"/>
    <property type="match status" value="1"/>
</dbReference>
<dbReference type="GO" id="GO:0016491">
    <property type="term" value="F:oxidoreductase activity"/>
    <property type="evidence" value="ECO:0007669"/>
    <property type="project" value="UniProtKB-KW"/>
</dbReference>
<evidence type="ECO:0000313" key="3">
    <source>
        <dbReference type="EMBL" id="MBB4012009.1"/>
    </source>
</evidence>
<dbReference type="PANTHER" id="PTHR14239:SF10">
    <property type="entry name" value="REDUCTASE"/>
    <property type="match status" value="1"/>
</dbReference>
<keyword evidence="1" id="KW-0560">Oxidoreductase</keyword>
<gene>
    <name evidence="3" type="ORF">GGR36_001317</name>
</gene>